<dbReference type="SUPFAM" id="SSF143100">
    <property type="entry name" value="TTHA1013/TTHA0281-like"/>
    <property type="match status" value="1"/>
</dbReference>
<organism evidence="1 2">
    <name type="scientific">Cyanomargarita calcarea GSE-NOS-MK-12-04C</name>
    <dbReference type="NCBI Taxonomy" id="2839659"/>
    <lineage>
        <taxon>Bacteria</taxon>
        <taxon>Bacillati</taxon>
        <taxon>Cyanobacteriota</taxon>
        <taxon>Cyanophyceae</taxon>
        <taxon>Nostocales</taxon>
        <taxon>Cyanomargaritaceae</taxon>
        <taxon>Cyanomargarita</taxon>
    </lineage>
</organism>
<dbReference type="Proteomes" id="UP000729701">
    <property type="component" value="Unassembled WGS sequence"/>
</dbReference>
<comment type="caution">
    <text evidence="1">The sequence shown here is derived from an EMBL/GenBank/DDBJ whole genome shotgun (WGS) entry which is preliminary data.</text>
</comment>
<dbReference type="EMBL" id="JAHHGZ010000023">
    <property type="protein sequence ID" value="MBW4669731.1"/>
    <property type="molecule type" value="Genomic_DNA"/>
</dbReference>
<dbReference type="AlphaFoldDB" id="A0A951UUM0"/>
<reference evidence="1" key="2">
    <citation type="journal article" date="2022" name="Microbiol. Resour. Announc.">
        <title>Metagenome Sequencing to Explore Phylogenomics of Terrestrial Cyanobacteria.</title>
        <authorList>
            <person name="Ward R.D."/>
            <person name="Stajich J.E."/>
            <person name="Johansen J.R."/>
            <person name="Huntemann M."/>
            <person name="Clum A."/>
            <person name="Foster B."/>
            <person name="Foster B."/>
            <person name="Roux S."/>
            <person name="Palaniappan K."/>
            <person name="Varghese N."/>
            <person name="Mukherjee S."/>
            <person name="Reddy T.B.K."/>
            <person name="Daum C."/>
            <person name="Copeland A."/>
            <person name="Chen I.A."/>
            <person name="Ivanova N.N."/>
            <person name="Kyrpides N.C."/>
            <person name="Shapiro N."/>
            <person name="Eloe-Fadrosh E.A."/>
            <person name="Pietrasiak N."/>
        </authorList>
    </citation>
    <scope>NUCLEOTIDE SEQUENCE</scope>
    <source>
        <strain evidence="1">GSE-NOS-MK-12-04C</strain>
    </source>
</reference>
<accession>A0A951UUM0</accession>
<evidence type="ECO:0000313" key="1">
    <source>
        <dbReference type="EMBL" id="MBW4669731.1"/>
    </source>
</evidence>
<proteinExistence type="predicted"/>
<protein>
    <submittedName>
        <fullName evidence="1">Type II toxin-antitoxin system HicB family antitoxin</fullName>
    </submittedName>
</protein>
<dbReference type="InterPro" id="IPR035069">
    <property type="entry name" value="TTHA1013/TTHA0281-like"/>
</dbReference>
<gene>
    <name evidence="1" type="ORF">KME60_20525</name>
</gene>
<evidence type="ECO:0000313" key="2">
    <source>
        <dbReference type="Proteomes" id="UP000729701"/>
    </source>
</evidence>
<dbReference type="Gene3D" id="3.30.160.250">
    <property type="match status" value="1"/>
</dbReference>
<name>A0A951UUM0_9CYAN</name>
<sequence>MNLSVLTTPSQESSELTYDVLIENQEDGMVIATVLGLPDCKATGATKEEALTILHEHLTARLAKAEIVSIKIEPPSSEHPWMKFAGMYKDNPLFDEVQAYIEADRRKLDAEMEEYYQKLDAEDETK</sequence>
<reference evidence="1" key="1">
    <citation type="submission" date="2021-05" db="EMBL/GenBank/DDBJ databases">
        <authorList>
            <person name="Pietrasiak N."/>
            <person name="Ward R."/>
            <person name="Stajich J.E."/>
            <person name="Kurbessoian T."/>
        </authorList>
    </citation>
    <scope>NUCLEOTIDE SEQUENCE</scope>
    <source>
        <strain evidence="1">GSE-NOS-MK-12-04C</strain>
    </source>
</reference>